<keyword evidence="13" id="KW-0067">ATP-binding</keyword>
<keyword evidence="24" id="KW-1185">Reference proteome</keyword>
<reference evidence="23" key="1">
    <citation type="submission" date="2022-04" db="EMBL/GenBank/DDBJ databases">
        <title>Consumption of N2O by Flavobacterium azooxidireducens sp. nov. isolated from Decomposing Leaf Litter of Phragmites australis (Cav.).</title>
        <authorList>
            <person name="Behrendt U."/>
            <person name="Spanner T."/>
            <person name="Augustin J."/>
            <person name="Horn M.A."/>
            <person name="Kolb S."/>
            <person name="Ulrich A."/>
        </authorList>
    </citation>
    <scope>NUCLEOTIDE SEQUENCE</scope>
    <source>
        <strain evidence="23">IGB 4-14</strain>
    </source>
</reference>
<dbReference type="SUPFAM" id="SSF48452">
    <property type="entry name" value="TPR-like"/>
    <property type="match status" value="1"/>
</dbReference>
<dbReference type="InterPro" id="IPR036890">
    <property type="entry name" value="HATPase_C_sf"/>
</dbReference>
<keyword evidence="6" id="KW-0004">4Fe-4S</keyword>
<keyword evidence="12 23" id="KW-0418">Kinase</keyword>
<dbReference type="RefSeq" id="WP_248433511.1">
    <property type="nucleotide sequence ID" value="NZ_CP096205.1"/>
</dbReference>
<dbReference type="PANTHER" id="PTHR24421:SF10">
    <property type="entry name" value="NITRATE_NITRITE SENSOR PROTEIN NARQ"/>
    <property type="match status" value="1"/>
</dbReference>
<dbReference type="InterPro" id="IPR004358">
    <property type="entry name" value="Sig_transdc_His_kin-like_C"/>
</dbReference>
<evidence type="ECO:0000256" key="11">
    <source>
        <dbReference type="ARBA" id="ARBA00022741"/>
    </source>
</evidence>
<dbReference type="CDD" id="cd16917">
    <property type="entry name" value="HATPase_UhpB-NarQ-NarX-like"/>
    <property type="match status" value="1"/>
</dbReference>
<dbReference type="Pfam" id="PF07730">
    <property type="entry name" value="HisKA_3"/>
    <property type="match status" value="1"/>
</dbReference>
<dbReference type="InterPro" id="IPR011990">
    <property type="entry name" value="TPR-like_helical_dom_sf"/>
</dbReference>
<feature type="coiled-coil region" evidence="20">
    <location>
        <begin position="355"/>
        <end position="422"/>
    </location>
</feature>
<proteinExistence type="predicted"/>
<feature type="repeat" description="TPR" evidence="19">
    <location>
        <begin position="188"/>
        <end position="221"/>
    </location>
</feature>
<evidence type="ECO:0000313" key="24">
    <source>
        <dbReference type="Proteomes" id="UP000830583"/>
    </source>
</evidence>
<keyword evidence="21" id="KW-1133">Transmembrane helix</keyword>
<dbReference type="SMART" id="SM00387">
    <property type="entry name" value="HATPase_c"/>
    <property type="match status" value="1"/>
</dbReference>
<dbReference type="SUPFAM" id="SSF55874">
    <property type="entry name" value="ATPase domain of HSP90 chaperone/DNA topoisomerase II/histidine kinase"/>
    <property type="match status" value="1"/>
</dbReference>
<evidence type="ECO:0000256" key="18">
    <source>
        <dbReference type="ARBA" id="ARBA00030800"/>
    </source>
</evidence>
<evidence type="ECO:0000256" key="4">
    <source>
        <dbReference type="ARBA" id="ARBA00012438"/>
    </source>
</evidence>
<keyword evidence="10" id="KW-0479">Metal-binding</keyword>
<evidence type="ECO:0000256" key="9">
    <source>
        <dbReference type="ARBA" id="ARBA00022679"/>
    </source>
</evidence>
<keyword evidence="20" id="KW-0175">Coiled coil</keyword>
<sequence>MSAEGRNYSVIKYLTPFQTLKNKEELAKVYKYMASAYSKNNQEDKSFEYYTKSKLKYLEAGNKEQSMEVTLDIAYLCSTQNHNLETAKKIIQEYIVFAKETGKDNLLANGYYNWATLLIEDNPNESKMFFKKALEHNNKAFNEKTYITINNNLGVLYNEMLQKPDSALYYFNKNLDLTIKTNDLNEICTNYINIAGCYYYKSEYNKAIEFLNKANELEINAYVDKTKSLIHNFLSINYEALGDYEKGYKNLYKHTQIQNKINEELQSIKVSELQIFYETKEKDLENKALKNQNSLLESKRKINLLVLFVLIGVLISIIIISLLTVKNAKKKQLIAEQEKLLEKQKLATTLKEHELQNIDLMLESQENERIKMANELHDNLGSMLATLKLNFQNLKRQKEGLIDEENKLYEKTDDLIEEAYQKVRDMAHLKNTGIIGNEGLVPAVKKMADKMSILNLLEINVIPFGLKDRLDNKLEVSLFRMIQELCTNIIKHAKASEVNIYLTQHNGTDINLIIEDNGIGFDPKAVKSSEGMGLKNIEKKVEQMGGTFSIDTIKNKGTTIIIDIPL</sequence>
<feature type="transmembrane region" description="Helical" evidence="21">
    <location>
        <begin position="302"/>
        <end position="325"/>
    </location>
</feature>
<evidence type="ECO:0000256" key="14">
    <source>
        <dbReference type="ARBA" id="ARBA00023004"/>
    </source>
</evidence>
<evidence type="ECO:0000256" key="6">
    <source>
        <dbReference type="ARBA" id="ARBA00022485"/>
    </source>
</evidence>
<evidence type="ECO:0000256" key="3">
    <source>
        <dbReference type="ARBA" id="ARBA00004496"/>
    </source>
</evidence>
<evidence type="ECO:0000256" key="12">
    <source>
        <dbReference type="ARBA" id="ARBA00022777"/>
    </source>
</evidence>
<evidence type="ECO:0000256" key="16">
    <source>
        <dbReference type="ARBA" id="ARBA00023014"/>
    </source>
</evidence>
<comment type="catalytic activity">
    <reaction evidence="1">
        <text>ATP + protein L-histidine = ADP + protein N-phospho-L-histidine.</text>
        <dbReference type="EC" id="2.7.13.3"/>
    </reaction>
</comment>
<evidence type="ECO:0000256" key="7">
    <source>
        <dbReference type="ARBA" id="ARBA00022490"/>
    </source>
</evidence>
<keyword evidence="21" id="KW-0812">Transmembrane</keyword>
<keyword evidence="8" id="KW-0597">Phosphoprotein</keyword>
<name>A0ABY4KE48_9FLAO</name>
<keyword evidence="15" id="KW-0902">Two-component regulatory system</keyword>
<comment type="subcellular location">
    <subcellularLocation>
        <location evidence="3">Cytoplasm</location>
    </subcellularLocation>
</comment>
<keyword evidence="19" id="KW-0802">TPR repeat</keyword>
<dbReference type="Gene3D" id="1.20.5.1930">
    <property type="match status" value="1"/>
</dbReference>
<dbReference type="PROSITE" id="PS50005">
    <property type="entry name" value="TPR"/>
    <property type="match status" value="1"/>
</dbReference>
<keyword evidence="7" id="KW-0963">Cytoplasm</keyword>
<keyword evidence="21" id="KW-0472">Membrane</keyword>
<evidence type="ECO:0000256" key="5">
    <source>
        <dbReference type="ARBA" id="ARBA00017322"/>
    </source>
</evidence>
<dbReference type="InterPro" id="IPR003594">
    <property type="entry name" value="HATPase_dom"/>
</dbReference>
<keyword evidence="16" id="KW-0411">Iron-sulfur</keyword>
<evidence type="ECO:0000256" key="15">
    <source>
        <dbReference type="ARBA" id="ARBA00023012"/>
    </source>
</evidence>
<comment type="cofactor">
    <cofactor evidence="2">
        <name>[4Fe-4S] cluster</name>
        <dbReference type="ChEBI" id="CHEBI:49883"/>
    </cofactor>
</comment>
<keyword evidence="9" id="KW-0808">Transferase</keyword>
<dbReference type="EMBL" id="CP096205">
    <property type="protein sequence ID" value="UPQ78585.1"/>
    <property type="molecule type" value="Genomic_DNA"/>
</dbReference>
<organism evidence="23 24">
    <name type="scientific">Flavobacterium azooxidireducens</name>
    <dbReference type="NCBI Taxonomy" id="1871076"/>
    <lineage>
        <taxon>Bacteria</taxon>
        <taxon>Pseudomonadati</taxon>
        <taxon>Bacteroidota</taxon>
        <taxon>Flavobacteriia</taxon>
        <taxon>Flavobacteriales</taxon>
        <taxon>Flavobacteriaceae</taxon>
        <taxon>Flavobacterium</taxon>
    </lineage>
</organism>
<dbReference type="Gene3D" id="3.30.565.10">
    <property type="entry name" value="Histidine kinase-like ATPase, C-terminal domain"/>
    <property type="match status" value="1"/>
</dbReference>
<keyword evidence="14" id="KW-0408">Iron</keyword>
<evidence type="ECO:0000259" key="22">
    <source>
        <dbReference type="PROSITE" id="PS50109"/>
    </source>
</evidence>
<keyword evidence="11" id="KW-0547">Nucleotide-binding</keyword>
<evidence type="ECO:0000256" key="1">
    <source>
        <dbReference type="ARBA" id="ARBA00000085"/>
    </source>
</evidence>
<feature type="domain" description="Histidine kinase" evidence="22">
    <location>
        <begin position="478"/>
        <end position="566"/>
    </location>
</feature>
<evidence type="ECO:0000256" key="8">
    <source>
        <dbReference type="ARBA" id="ARBA00022553"/>
    </source>
</evidence>
<dbReference type="Gene3D" id="1.25.40.10">
    <property type="entry name" value="Tetratricopeptide repeat domain"/>
    <property type="match status" value="1"/>
</dbReference>
<comment type="function">
    <text evidence="17">Member of the two-component regulatory system NreB/NreC involved in the control of dissimilatory nitrate/nitrite reduction in response to oxygen. NreB functions as a direct oxygen sensor histidine kinase which is autophosphorylated, in the absence of oxygen, probably at the conserved histidine residue, and transfers its phosphate group probably to a conserved aspartate residue of NreC. NreB/NreC activates the expression of the nitrate (narGHJI) and nitrite (nir) reductase operons, as well as the putative nitrate transporter gene narT.</text>
</comment>
<evidence type="ECO:0000256" key="21">
    <source>
        <dbReference type="SAM" id="Phobius"/>
    </source>
</evidence>
<evidence type="ECO:0000313" key="23">
    <source>
        <dbReference type="EMBL" id="UPQ78585.1"/>
    </source>
</evidence>
<evidence type="ECO:0000256" key="19">
    <source>
        <dbReference type="PROSITE-ProRule" id="PRU00339"/>
    </source>
</evidence>
<dbReference type="GO" id="GO:0016301">
    <property type="term" value="F:kinase activity"/>
    <property type="evidence" value="ECO:0007669"/>
    <property type="project" value="UniProtKB-KW"/>
</dbReference>
<evidence type="ECO:0000256" key="10">
    <source>
        <dbReference type="ARBA" id="ARBA00022723"/>
    </source>
</evidence>
<dbReference type="PRINTS" id="PR00344">
    <property type="entry name" value="BCTRLSENSOR"/>
</dbReference>
<dbReference type="InterPro" id="IPR005467">
    <property type="entry name" value="His_kinase_dom"/>
</dbReference>
<dbReference type="InterPro" id="IPR011712">
    <property type="entry name" value="Sig_transdc_His_kin_sub3_dim/P"/>
</dbReference>
<dbReference type="Pfam" id="PF02518">
    <property type="entry name" value="HATPase_c"/>
    <property type="match status" value="1"/>
</dbReference>
<evidence type="ECO:0000256" key="17">
    <source>
        <dbReference type="ARBA" id="ARBA00024827"/>
    </source>
</evidence>
<protein>
    <recommendedName>
        <fullName evidence="5">Oxygen sensor histidine kinase NreB</fullName>
        <ecNumber evidence="4">2.7.13.3</ecNumber>
    </recommendedName>
    <alternativeName>
        <fullName evidence="18">Nitrogen regulation protein B</fullName>
    </alternativeName>
</protein>
<evidence type="ECO:0000256" key="2">
    <source>
        <dbReference type="ARBA" id="ARBA00001966"/>
    </source>
</evidence>
<dbReference type="EC" id="2.7.13.3" evidence="4"/>
<dbReference type="PROSITE" id="PS50109">
    <property type="entry name" value="HIS_KIN"/>
    <property type="match status" value="1"/>
</dbReference>
<dbReference type="PANTHER" id="PTHR24421">
    <property type="entry name" value="NITRATE/NITRITE SENSOR PROTEIN NARX-RELATED"/>
    <property type="match status" value="1"/>
</dbReference>
<dbReference type="Proteomes" id="UP000830583">
    <property type="component" value="Chromosome"/>
</dbReference>
<gene>
    <name evidence="23" type="ORF">M0M57_13260</name>
</gene>
<dbReference type="InterPro" id="IPR019734">
    <property type="entry name" value="TPR_rpt"/>
</dbReference>
<evidence type="ECO:0000256" key="13">
    <source>
        <dbReference type="ARBA" id="ARBA00022840"/>
    </source>
</evidence>
<accession>A0ABY4KE48</accession>
<evidence type="ECO:0000256" key="20">
    <source>
        <dbReference type="SAM" id="Coils"/>
    </source>
</evidence>
<dbReference type="InterPro" id="IPR050482">
    <property type="entry name" value="Sensor_HK_TwoCompSys"/>
</dbReference>